<feature type="compositionally biased region" description="Basic and acidic residues" evidence="1">
    <location>
        <begin position="63"/>
        <end position="79"/>
    </location>
</feature>
<feature type="region of interest" description="Disordered" evidence="1">
    <location>
        <begin position="124"/>
        <end position="177"/>
    </location>
</feature>
<keyword evidence="3" id="KW-1185">Reference proteome</keyword>
<sequence>MFTTSARQGIQKDADTLSTLRGTRAYRLSFQADVAEDEAWAVGISWDMLALELDTLAVATSNDDSHSGAKCRESSDKTGKTSSTTTAKLCGYEVTGCSDMGNGVCWTNPEYGNLPGGYWRNEGAEYGGSGRKTSNAKEEAVKERRLSVRDGTTFKKHTLKSHPLAEPKGLDHLRTEP</sequence>
<dbReference type="Proteomes" id="UP001633002">
    <property type="component" value="Unassembled WGS sequence"/>
</dbReference>
<evidence type="ECO:0000313" key="2">
    <source>
        <dbReference type="EMBL" id="KAL3675750.1"/>
    </source>
</evidence>
<dbReference type="AlphaFoldDB" id="A0ABD3G9E7"/>
<comment type="caution">
    <text evidence="2">The sequence shown here is derived from an EMBL/GenBank/DDBJ whole genome shotgun (WGS) entry which is preliminary data.</text>
</comment>
<feature type="region of interest" description="Disordered" evidence="1">
    <location>
        <begin position="61"/>
        <end position="84"/>
    </location>
</feature>
<feature type="compositionally biased region" description="Basic and acidic residues" evidence="1">
    <location>
        <begin position="163"/>
        <end position="177"/>
    </location>
</feature>
<gene>
    <name evidence="2" type="ORF">R1sor_025698</name>
</gene>
<accession>A0ABD3G9E7</accession>
<proteinExistence type="predicted"/>
<organism evidence="2 3">
    <name type="scientific">Riccia sorocarpa</name>
    <dbReference type="NCBI Taxonomy" id="122646"/>
    <lineage>
        <taxon>Eukaryota</taxon>
        <taxon>Viridiplantae</taxon>
        <taxon>Streptophyta</taxon>
        <taxon>Embryophyta</taxon>
        <taxon>Marchantiophyta</taxon>
        <taxon>Marchantiopsida</taxon>
        <taxon>Marchantiidae</taxon>
        <taxon>Marchantiales</taxon>
        <taxon>Ricciaceae</taxon>
        <taxon>Riccia</taxon>
    </lineage>
</organism>
<evidence type="ECO:0000313" key="3">
    <source>
        <dbReference type="Proteomes" id="UP001633002"/>
    </source>
</evidence>
<feature type="compositionally biased region" description="Basic and acidic residues" evidence="1">
    <location>
        <begin position="135"/>
        <end position="148"/>
    </location>
</feature>
<reference evidence="2 3" key="1">
    <citation type="submission" date="2024-09" db="EMBL/GenBank/DDBJ databases">
        <title>Chromosome-scale assembly of Riccia sorocarpa.</title>
        <authorList>
            <person name="Paukszto L."/>
        </authorList>
    </citation>
    <scope>NUCLEOTIDE SEQUENCE [LARGE SCALE GENOMIC DNA]</scope>
    <source>
        <strain evidence="2">LP-2024</strain>
        <tissue evidence="2">Aerial parts of the thallus</tissue>
    </source>
</reference>
<dbReference type="EMBL" id="JBJQOH010000008">
    <property type="protein sequence ID" value="KAL3675750.1"/>
    <property type="molecule type" value="Genomic_DNA"/>
</dbReference>
<evidence type="ECO:0000256" key="1">
    <source>
        <dbReference type="SAM" id="MobiDB-lite"/>
    </source>
</evidence>
<name>A0ABD3G9E7_9MARC</name>
<protein>
    <submittedName>
        <fullName evidence="2">Uncharacterized protein</fullName>
    </submittedName>
</protein>